<evidence type="ECO:0000256" key="17">
    <source>
        <dbReference type="SAM" id="Phobius"/>
    </source>
</evidence>
<evidence type="ECO:0000256" key="14">
    <source>
        <dbReference type="ARBA" id="ARBA00049296"/>
    </source>
</evidence>
<name>A0A336M024_CULSO</name>
<comment type="catalytic activity">
    <reaction evidence="14">
        <text>13-(9Z-octadecenoyloxy)-octadecanoate + H2O = 13-hydroxy-octadecanoate + (9Z)-octadecenoate + H(+)</text>
        <dbReference type="Rhea" id="RHEA:52064"/>
        <dbReference type="ChEBI" id="CHEBI:15377"/>
        <dbReference type="ChEBI" id="CHEBI:15378"/>
        <dbReference type="ChEBI" id="CHEBI:30823"/>
        <dbReference type="ChEBI" id="CHEBI:136303"/>
        <dbReference type="ChEBI" id="CHEBI:136304"/>
    </reaction>
    <physiologicalReaction direction="left-to-right" evidence="14">
        <dbReference type="Rhea" id="RHEA:52065"/>
    </physiologicalReaction>
</comment>
<feature type="transmembrane region" description="Helical" evidence="17">
    <location>
        <begin position="202"/>
        <end position="222"/>
    </location>
</feature>
<comment type="catalytic activity">
    <reaction evidence="7">
        <text>12-hexadecanoyloxy-octadecanoate + H2O = 12-hydroxyoctadecanoate + hexadecanoate + H(+)</text>
        <dbReference type="Rhea" id="RHEA:52056"/>
        <dbReference type="ChEBI" id="CHEBI:7896"/>
        <dbReference type="ChEBI" id="CHEBI:15377"/>
        <dbReference type="ChEBI" id="CHEBI:15378"/>
        <dbReference type="ChEBI" id="CHEBI:83677"/>
        <dbReference type="ChEBI" id="CHEBI:84201"/>
    </reaction>
    <physiologicalReaction direction="left-to-right" evidence="7">
        <dbReference type="Rhea" id="RHEA:52057"/>
    </physiologicalReaction>
</comment>
<comment type="catalytic activity">
    <reaction evidence="13">
        <text>9-octadecanoyloxy-octadecanoate + H2O = 9-hydroxy-octadecanoate + octadecanoate + H(+)</text>
        <dbReference type="Rhea" id="RHEA:52096"/>
        <dbReference type="ChEBI" id="CHEBI:15377"/>
        <dbReference type="ChEBI" id="CHEBI:15378"/>
        <dbReference type="ChEBI" id="CHEBI:25629"/>
        <dbReference type="ChEBI" id="CHEBI:136286"/>
        <dbReference type="ChEBI" id="CHEBI:136373"/>
    </reaction>
    <physiologicalReaction direction="left-to-right" evidence="13">
        <dbReference type="Rhea" id="RHEA:52097"/>
    </physiologicalReaction>
</comment>
<comment type="catalytic activity">
    <reaction evidence="16">
        <text>12-(9Z-hexadecenoyloxy)-octadecanoate + H2O = 12-hydroxyoctadecanoate + (9Z)-hexadecenoate + H(+)</text>
        <dbReference type="Rhea" id="RHEA:52072"/>
        <dbReference type="ChEBI" id="CHEBI:15377"/>
        <dbReference type="ChEBI" id="CHEBI:15378"/>
        <dbReference type="ChEBI" id="CHEBI:32372"/>
        <dbReference type="ChEBI" id="CHEBI:84201"/>
        <dbReference type="ChEBI" id="CHEBI:136312"/>
    </reaction>
    <physiologicalReaction direction="left-to-right" evidence="16">
        <dbReference type="Rhea" id="RHEA:52073"/>
    </physiologicalReaction>
</comment>
<dbReference type="GO" id="GO:0012505">
    <property type="term" value="C:endomembrane system"/>
    <property type="evidence" value="ECO:0007669"/>
    <property type="project" value="UniProtKB-SubCell"/>
</dbReference>
<comment type="catalytic activity">
    <reaction evidence="12">
        <text>9-(9Z-octadecenoyloxy)-octadecanoate + H2O = 9-hydroxy-octadecanoate + (9Z)-octadecenoate + H(+)</text>
        <dbReference type="Rhea" id="RHEA:52048"/>
        <dbReference type="ChEBI" id="CHEBI:15377"/>
        <dbReference type="ChEBI" id="CHEBI:15378"/>
        <dbReference type="ChEBI" id="CHEBI:30823"/>
        <dbReference type="ChEBI" id="CHEBI:136282"/>
        <dbReference type="ChEBI" id="CHEBI:136286"/>
    </reaction>
    <physiologicalReaction direction="left-to-right" evidence="12">
        <dbReference type="Rhea" id="RHEA:52049"/>
    </physiologicalReaction>
</comment>
<comment type="catalytic activity">
    <reaction evidence="8">
        <text>13-octadecanoyloxy-octadecanoate + H2O = 13-hydroxy-octadecanoate + octadecanoate + H(+)</text>
        <dbReference type="Rhea" id="RHEA:52084"/>
        <dbReference type="ChEBI" id="CHEBI:15377"/>
        <dbReference type="ChEBI" id="CHEBI:15378"/>
        <dbReference type="ChEBI" id="CHEBI:25629"/>
        <dbReference type="ChEBI" id="CHEBI:136304"/>
        <dbReference type="ChEBI" id="CHEBI:136335"/>
    </reaction>
    <physiologicalReaction direction="left-to-right" evidence="8">
        <dbReference type="Rhea" id="RHEA:52085"/>
    </physiologicalReaction>
</comment>
<comment type="catalytic activity">
    <reaction evidence="9">
        <text>9-hexadecanoyloxy-octadecanoate + H2O = 9-hydroxy-octadecanoate + hexadecanoate + H(+)</text>
        <dbReference type="Rhea" id="RHEA:52052"/>
        <dbReference type="ChEBI" id="CHEBI:7896"/>
        <dbReference type="ChEBI" id="CHEBI:15377"/>
        <dbReference type="ChEBI" id="CHEBI:15378"/>
        <dbReference type="ChEBI" id="CHEBI:83670"/>
        <dbReference type="ChEBI" id="CHEBI:136286"/>
    </reaction>
    <physiologicalReaction direction="left-to-right" evidence="9">
        <dbReference type="Rhea" id="RHEA:52053"/>
    </physiologicalReaction>
</comment>
<comment type="catalytic activity">
    <reaction evidence="1">
        <text>9-(9Z-hexadecenoyloxy)-octadecanoate + H2O = (9Z)-hexadecenoate + 9-hydroxy-octadecanoate + H(+)</text>
        <dbReference type="Rhea" id="RHEA:52068"/>
        <dbReference type="ChEBI" id="CHEBI:15377"/>
        <dbReference type="ChEBI" id="CHEBI:15378"/>
        <dbReference type="ChEBI" id="CHEBI:32372"/>
        <dbReference type="ChEBI" id="CHEBI:136286"/>
        <dbReference type="ChEBI" id="CHEBI:136309"/>
    </reaction>
    <physiologicalReaction direction="left-to-right" evidence="1">
        <dbReference type="Rhea" id="RHEA:52069"/>
    </physiologicalReaction>
</comment>
<feature type="transmembrane region" description="Helical" evidence="17">
    <location>
        <begin position="61"/>
        <end position="79"/>
    </location>
</feature>
<keyword evidence="6 17" id="KW-0472">Membrane</keyword>
<sequence>MSGVQLYQSRVFCIVWHLVALGQFIYAFYYDSTFVTIPEHTKVLKVLGGTEFGGRAKFLTYWNMILQAAYYTIALINDFTGSNEVAPKPMPLIRKIKDYVLAAFAWPIACNVAITFWSIYAVDRELIFPRVLDSFFPDWLNHVMHTNILIFIIIEMCVSFRQYPTRRNGYLGLSLFMACYLAWIHVIYYYSGVWVYPVLEVLALPLRVCFFAGVFVFSLFLYRTGELFNDLIWVKELKSLKAKKEH</sequence>
<accession>A0A336M024</accession>
<evidence type="ECO:0000256" key="3">
    <source>
        <dbReference type="ARBA" id="ARBA00009300"/>
    </source>
</evidence>
<dbReference type="OMA" id="VINPWAD"/>
<dbReference type="PANTHER" id="PTHR10989:SF16">
    <property type="entry name" value="AT02829P-RELATED"/>
    <property type="match status" value="1"/>
</dbReference>
<comment type="subcellular location">
    <subcellularLocation>
        <location evidence="2">Endomembrane system</location>
        <topology evidence="2">Multi-pass membrane protein</topology>
    </subcellularLocation>
</comment>
<evidence type="ECO:0000256" key="6">
    <source>
        <dbReference type="ARBA" id="ARBA00023136"/>
    </source>
</evidence>
<evidence type="ECO:0000256" key="5">
    <source>
        <dbReference type="ARBA" id="ARBA00022989"/>
    </source>
</evidence>
<evidence type="ECO:0000256" key="4">
    <source>
        <dbReference type="ARBA" id="ARBA00022692"/>
    </source>
</evidence>
<comment type="catalytic activity">
    <reaction evidence="10">
        <text>12-octadecanoyloxy-octadecanoate + H2O = 12-hydroxyoctadecanoate + octadecanoate + H(+)</text>
        <dbReference type="Rhea" id="RHEA:52080"/>
        <dbReference type="ChEBI" id="CHEBI:15377"/>
        <dbReference type="ChEBI" id="CHEBI:15378"/>
        <dbReference type="ChEBI" id="CHEBI:25629"/>
        <dbReference type="ChEBI" id="CHEBI:84201"/>
        <dbReference type="ChEBI" id="CHEBI:136330"/>
    </reaction>
    <physiologicalReaction direction="left-to-right" evidence="10">
        <dbReference type="Rhea" id="RHEA:52081"/>
    </physiologicalReaction>
</comment>
<feature type="transmembrane region" description="Helical" evidence="17">
    <location>
        <begin position="170"/>
        <end position="190"/>
    </location>
</feature>
<keyword evidence="5 17" id="KW-1133">Transmembrane helix</keyword>
<evidence type="ECO:0000256" key="9">
    <source>
        <dbReference type="ARBA" id="ARBA00047863"/>
    </source>
</evidence>
<evidence type="ECO:0000256" key="13">
    <source>
        <dbReference type="ARBA" id="ARBA00049221"/>
    </source>
</evidence>
<dbReference type="AlphaFoldDB" id="A0A336M024"/>
<comment type="catalytic activity">
    <reaction evidence="11">
        <text>12-(9Z-octadecenoyloxy)-octadecanoate + H2O = 12-hydroxyoctadecanoate + (9Z)-octadecenoate + H(+)</text>
        <dbReference type="Rhea" id="RHEA:52060"/>
        <dbReference type="ChEBI" id="CHEBI:15377"/>
        <dbReference type="ChEBI" id="CHEBI:15378"/>
        <dbReference type="ChEBI" id="CHEBI:30823"/>
        <dbReference type="ChEBI" id="CHEBI:84201"/>
        <dbReference type="ChEBI" id="CHEBI:136302"/>
    </reaction>
    <physiologicalReaction direction="left-to-right" evidence="11">
        <dbReference type="Rhea" id="RHEA:52061"/>
    </physiologicalReaction>
</comment>
<evidence type="ECO:0000256" key="16">
    <source>
        <dbReference type="ARBA" id="ARBA00049428"/>
    </source>
</evidence>
<evidence type="ECO:0000313" key="18">
    <source>
        <dbReference type="EMBL" id="SSX22631.1"/>
    </source>
</evidence>
<feature type="transmembrane region" description="Helical" evidence="17">
    <location>
        <begin position="12"/>
        <end position="30"/>
    </location>
</feature>
<comment type="catalytic activity">
    <reaction evidence="15">
        <text>13-(9Z-hexadecenoyloxy)-octadecanoate + H2O = 13-hydroxy-octadecanoate + (9Z)-hexadecenoate + H(+)</text>
        <dbReference type="Rhea" id="RHEA:52076"/>
        <dbReference type="ChEBI" id="CHEBI:15377"/>
        <dbReference type="ChEBI" id="CHEBI:15378"/>
        <dbReference type="ChEBI" id="CHEBI:32372"/>
        <dbReference type="ChEBI" id="CHEBI:136304"/>
        <dbReference type="ChEBI" id="CHEBI:136315"/>
    </reaction>
    <physiologicalReaction direction="left-to-right" evidence="15">
        <dbReference type="Rhea" id="RHEA:52077"/>
    </physiologicalReaction>
</comment>
<comment type="similarity">
    <text evidence="3">Belongs to the AIG1 family.</text>
</comment>
<evidence type="ECO:0000256" key="15">
    <source>
        <dbReference type="ARBA" id="ARBA00049322"/>
    </source>
</evidence>
<evidence type="ECO:0000256" key="11">
    <source>
        <dbReference type="ARBA" id="ARBA00048701"/>
    </source>
</evidence>
<feature type="transmembrane region" description="Helical" evidence="17">
    <location>
        <begin position="99"/>
        <end position="119"/>
    </location>
</feature>
<reference evidence="18" key="1">
    <citation type="submission" date="2018-07" db="EMBL/GenBank/DDBJ databases">
        <authorList>
            <person name="Quirk P.G."/>
            <person name="Krulwich T.A."/>
        </authorList>
    </citation>
    <scope>NUCLEOTIDE SEQUENCE</scope>
</reference>
<feature type="transmembrane region" description="Helical" evidence="17">
    <location>
        <begin position="139"/>
        <end position="158"/>
    </location>
</feature>
<dbReference type="PANTHER" id="PTHR10989">
    <property type="entry name" value="ANDROGEN-INDUCED PROTEIN 1-RELATED"/>
    <property type="match status" value="1"/>
</dbReference>
<protein>
    <submittedName>
        <fullName evidence="18">CSON007206 protein</fullName>
    </submittedName>
</protein>
<organism evidence="18">
    <name type="scientific">Culicoides sonorensis</name>
    <name type="common">Biting midge</name>
    <dbReference type="NCBI Taxonomy" id="179676"/>
    <lineage>
        <taxon>Eukaryota</taxon>
        <taxon>Metazoa</taxon>
        <taxon>Ecdysozoa</taxon>
        <taxon>Arthropoda</taxon>
        <taxon>Hexapoda</taxon>
        <taxon>Insecta</taxon>
        <taxon>Pterygota</taxon>
        <taxon>Neoptera</taxon>
        <taxon>Endopterygota</taxon>
        <taxon>Diptera</taxon>
        <taxon>Nematocera</taxon>
        <taxon>Chironomoidea</taxon>
        <taxon>Ceratopogonidae</taxon>
        <taxon>Ceratopogoninae</taxon>
        <taxon>Culicoides</taxon>
        <taxon>Monoculicoides</taxon>
    </lineage>
</organism>
<dbReference type="VEuPathDB" id="VectorBase:CSON007206"/>
<dbReference type="InterPro" id="IPR006838">
    <property type="entry name" value="ADTRP_AIG1"/>
</dbReference>
<evidence type="ECO:0000256" key="12">
    <source>
        <dbReference type="ARBA" id="ARBA00048800"/>
    </source>
</evidence>
<dbReference type="EMBL" id="UFQT01000271">
    <property type="protein sequence ID" value="SSX22631.1"/>
    <property type="molecule type" value="Genomic_DNA"/>
</dbReference>
<evidence type="ECO:0000256" key="10">
    <source>
        <dbReference type="ARBA" id="ARBA00048680"/>
    </source>
</evidence>
<keyword evidence="4 17" id="KW-0812">Transmembrane</keyword>
<proteinExistence type="inferred from homology"/>
<dbReference type="GO" id="GO:0016020">
    <property type="term" value="C:membrane"/>
    <property type="evidence" value="ECO:0007669"/>
    <property type="project" value="InterPro"/>
</dbReference>
<evidence type="ECO:0000256" key="1">
    <source>
        <dbReference type="ARBA" id="ARBA00000923"/>
    </source>
</evidence>
<dbReference type="Pfam" id="PF04750">
    <property type="entry name" value="Far-17a_AIG1"/>
    <property type="match status" value="1"/>
</dbReference>
<evidence type="ECO:0000256" key="2">
    <source>
        <dbReference type="ARBA" id="ARBA00004127"/>
    </source>
</evidence>
<evidence type="ECO:0000256" key="8">
    <source>
        <dbReference type="ARBA" id="ARBA00047427"/>
    </source>
</evidence>
<evidence type="ECO:0000256" key="7">
    <source>
        <dbReference type="ARBA" id="ARBA00047368"/>
    </source>
</evidence>
<gene>
    <name evidence="18" type="primary">CSON007206</name>
</gene>